<evidence type="ECO:0000256" key="4">
    <source>
        <dbReference type="ARBA" id="ARBA00022840"/>
    </source>
</evidence>
<dbReference type="InterPro" id="IPR006282">
    <property type="entry name" value="Thi_PPkinase"/>
</dbReference>
<dbReference type="SUPFAM" id="SSF63862">
    <property type="entry name" value="Thiamin pyrophosphokinase, substrate-binding domain"/>
    <property type="match status" value="1"/>
</dbReference>
<dbReference type="InterPro" id="IPR036759">
    <property type="entry name" value="TPK_catalytic_sf"/>
</dbReference>
<dbReference type="GO" id="GO:0016301">
    <property type="term" value="F:kinase activity"/>
    <property type="evidence" value="ECO:0007669"/>
    <property type="project" value="UniProtKB-KW"/>
</dbReference>
<protein>
    <submittedName>
        <fullName evidence="6">Thiamine pyrophosphokinase 1</fullName>
    </submittedName>
</protein>
<dbReference type="NCBIfam" id="TIGR01378">
    <property type="entry name" value="thi_PPkinase"/>
    <property type="match status" value="1"/>
</dbReference>
<dbReference type="InterPro" id="IPR007373">
    <property type="entry name" value="Thiamin_PyroPKinase_B1-bd"/>
</dbReference>
<dbReference type="OrthoDB" id="25149at2759"/>
<dbReference type="Pfam" id="PF04263">
    <property type="entry name" value="TPK_catalytic"/>
    <property type="match status" value="1"/>
</dbReference>
<proteinExistence type="predicted"/>
<dbReference type="EMBL" id="VIIS01002062">
    <property type="protein sequence ID" value="KAF0289085.1"/>
    <property type="molecule type" value="Genomic_DNA"/>
</dbReference>
<comment type="caution">
    <text evidence="6">The sequence shown here is derived from an EMBL/GenBank/DDBJ whole genome shotgun (WGS) entry which is preliminary data.</text>
</comment>
<dbReference type="Gene3D" id="2.60.120.320">
    <property type="entry name" value="Thiamin pyrophosphokinase, thiamin-binding domain"/>
    <property type="match status" value="1"/>
</dbReference>
<reference evidence="6 7" key="1">
    <citation type="submission" date="2019-07" db="EMBL/GenBank/DDBJ databases">
        <title>Draft genome assembly of a fouling barnacle, Amphibalanus amphitrite (Darwin, 1854): The first reference genome for Thecostraca.</title>
        <authorList>
            <person name="Kim W."/>
        </authorList>
    </citation>
    <scope>NUCLEOTIDE SEQUENCE [LARGE SCALE GENOMIC DNA]</scope>
    <source>
        <strain evidence="6">SNU_AA5</strain>
        <tissue evidence="6">Soma without cirri and trophi</tissue>
    </source>
</reference>
<dbReference type="FunFam" id="2.60.120.320:FF:000001">
    <property type="entry name" value="Thiamine pyrophosphokinase"/>
    <property type="match status" value="1"/>
</dbReference>
<evidence type="ECO:0000256" key="3">
    <source>
        <dbReference type="ARBA" id="ARBA00022777"/>
    </source>
</evidence>
<dbReference type="GO" id="GO:0009229">
    <property type="term" value="P:thiamine diphosphate biosynthetic process"/>
    <property type="evidence" value="ECO:0007669"/>
    <property type="project" value="InterPro"/>
</dbReference>
<dbReference type="InterPro" id="IPR007371">
    <property type="entry name" value="TPK_catalytic"/>
</dbReference>
<keyword evidence="4" id="KW-0067">ATP-binding</keyword>
<evidence type="ECO:0000313" key="6">
    <source>
        <dbReference type="EMBL" id="KAF0289085.1"/>
    </source>
</evidence>
<name>A0A6A4V5X3_AMPAM</name>
<dbReference type="SMART" id="SM00983">
    <property type="entry name" value="TPK_B1_binding"/>
    <property type="match status" value="1"/>
</dbReference>
<evidence type="ECO:0000259" key="5">
    <source>
        <dbReference type="SMART" id="SM00983"/>
    </source>
</evidence>
<dbReference type="PANTHER" id="PTHR13622">
    <property type="entry name" value="THIAMIN PYROPHOSPHOKINASE"/>
    <property type="match status" value="1"/>
</dbReference>
<dbReference type="Gene3D" id="3.40.50.10240">
    <property type="entry name" value="Thiamin pyrophosphokinase, catalytic domain"/>
    <property type="match status" value="1"/>
</dbReference>
<dbReference type="GO" id="GO:0005524">
    <property type="term" value="F:ATP binding"/>
    <property type="evidence" value="ECO:0007669"/>
    <property type="project" value="UniProtKB-KW"/>
</dbReference>
<dbReference type="InterPro" id="IPR036371">
    <property type="entry name" value="TPK_B1-bd_sf"/>
</dbReference>
<gene>
    <name evidence="6" type="primary">TPK1</name>
    <name evidence="6" type="ORF">FJT64_012596</name>
</gene>
<evidence type="ECO:0000256" key="1">
    <source>
        <dbReference type="ARBA" id="ARBA00022679"/>
    </source>
</evidence>
<keyword evidence="7" id="KW-1185">Reference proteome</keyword>
<accession>A0A6A4V5X3</accession>
<feature type="domain" description="Thiamin pyrophosphokinase thiamin-binding" evidence="5">
    <location>
        <begin position="182"/>
        <end position="248"/>
    </location>
</feature>
<dbReference type="GO" id="GO:0006772">
    <property type="term" value="P:thiamine metabolic process"/>
    <property type="evidence" value="ECO:0007669"/>
    <property type="project" value="InterPro"/>
</dbReference>
<dbReference type="Pfam" id="PF04265">
    <property type="entry name" value="TPK_B1_binding"/>
    <property type="match status" value="1"/>
</dbReference>
<sequence>MSTNDAEKTARVWRPVEVLTYLDAPGGADYACLLLNRPVDGREVEVSRVWNRASLRLSVDGGTNVLRKLIEDRDKLALEAAKLPDFITGDFDSITDETRAFFSGCRFIATPDQDETDFTKALRVAAERGPAHLAWVTVVAENTGRIDQVLANINTLFTARTLLAAPVYLLAAESLSFLLPSGRHEIHLPPELRSDWCSLVPVGAPAAAVTTSGLRWDLAGQPMAFGQLISTSNRPVSELVTVDTSEPLLFSVALP</sequence>
<dbReference type="PANTHER" id="PTHR13622:SF8">
    <property type="entry name" value="THIAMIN PYROPHOSPHOKINASE 1"/>
    <property type="match status" value="1"/>
</dbReference>
<keyword evidence="2" id="KW-0547">Nucleotide-binding</keyword>
<dbReference type="CDD" id="cd07995">
    <property type="entry name" value="TPK"/>
    <property type="match status" value="1"/>
</dbReference>
<evidence type="ECO:0000256" key="2">
    <source>
        <dbReference type="ARBA" id="ARBA00022741"/>
    </source>
</evidence>
<keyword evidence="1" id="KW-0808">Transferase</keyword>
<dbReference type="GO" id="GO:0030975">
    <property type="term" value="F:thiamine binding"/>
    <property type="evidence" value="ECO:0007669"/>
    <property type="project" value="InterPro"/>
</dbReference>
<dbReference type="GO" id="GO:0004788">
    <property type="term" value="F:thiamine diphosphokinase activity"/>
    <property type="evidence" value="ECO:0007669"/>
    <property type="project" value="InterPro"/>
</dbReference>
<dbReference type="AlphaFoldDB" id="A0A6A4V5X3"/>
<dbReference type="SUPFAM" id="SSF63999">
    <property type="entry name" value="Thiamin pyrophosphokinase, catalytic domain"/>
    <property type="match status" value="1"/>
</dbReference>
<evidence type="ECO:0000313" key="7">
    <source>
        <dbReference type="Proteomes" id="UP000440578"/>
    </source>
</evidence>
<dbReference type="Proteomes" id="UP000440578">
    <property type="component" value="Unassembled WGS sequence"/>
</dbReference>
<organism evidence="6 7">
    <name type="scientific">Amphibalanus amphitrite</name>
    <name type="common">Striped barnacle</name>
    <name type="synonym">Balanus amphitrite</name>
    <dbReference type="NCBI Taxonomy" id="1232801"/>
    <lineage>
        <taxon>Eukaryota</taxon>
        <taxon>Metazoa</taxon>
        <taxon>Ecdysozoa</taxon>
        <taxon>Arthropoda</taxon>
        <taxon>Crustacea</taxon>
        <taxon>Multicrustacea</taxon>
        <taxon>Cirripedia</taxon>
        <taxon>Thoracica</taxon>
        <taxon>Thoracicalcarea</taxon>
        <taxon>Balanomorpha</taxon>
        <taxon>Balanoidea</taxon>
        <taxon>Balanidae</taxon>
        <taxon>Amphibalaninae</taxon>
        <taxon>Amphibalanus</taxon>
    </lineage>
</organism>
<keyword evidence="3 6" id="KW-0418">Kinase</keyword>